<dbReference type="Pfam" id="PF13464">
    <property type="entry name" value="RodZ_C"/>
    <property type="match status" value="1"/>
</dbReference>
<dbReference type="Pfam" id="PF13413">
    <property type="entry name" value="HTH_25"/>
    <property type="match status" value="1"/>
</dbReference>
<dbReference type="InterPro" id="IPR010982">
    <property type="entry name" value="Lambda_DNA-bd_dom_sf"/>
</dbReference>
<organism evidence="4 5">
    <name type="scientific">Salinactinospora qingdaonensis</name>
    <dbReference type="NCBI Taxonomy" id="702744"/>
    <lineage>
        <taxon>Bacteria</taxon>
        <taxon>Bacillati</taxon>
        <taxon>Actinomycetota</taxon>
        <taxon>Actinomycetes</taxon>
        <taxon>Streptosporangiales</taxon>
        <taxon>Nocardiopsidaceae</taxon>
        <taxon>Salinactinospora</taxon>
    </lineage>
</organism>
<dbReference type="PANTHER" id="PTHR34475">
    <property type="match status" value="1"/>
</dbReference>
<evidence type="ECO:0000259" key="3">
    <source>
        <dbReference type="Pfam" id="PF13464"/>
    </source>
</evidence>
<feature type="region of interest" description="Disordered" evidence="1">
    <location>
        <begin position="79"/>
        <end position="174"/>
    </location>
</feature>
<name>A0ABP7G7V9_9ACTN</name>
<gene>
    <name evidence="4" type="ORF">GCM10022402_40910</name>
</gene>
<proteinExistence type="predicted"/>
<dbReference type="RefSeq" id="WP_344974951.1">
    <property type="nucleotide sequence ID" value="NZ_BAABDD010000027.1"/>
</dbReference>
<dbReference type="InterPro" id="IPR025194">
    <property type="entry name" value="RodZ-like_C"/>
</dbReference>
<feature type="transmembrane region" description="Helical" evidence="2">
    <location>
        <begin position="177"/>
        <end position="196"/>
    </location>
</feature>
<dbReference type="Gene3D" id="1.10.260.40">
    <property type="entry name" value="lambda repressor-like DNA-binding domains"/>
    <property type="match status" value="1"/>
</dbReference>
<evidence type="ECO:0000313" key="5">
    <source>
        <dbReference type="Proteomes" id="UP001500908"/>
    </source>
</evidence>
<dbReference type="EMBL" id="BAABDD010000027">
    <property type="protein sequence ID" value="GAA3758676.1"/>
    <property type="molecule type" value="Genomic_DNA"/>
</dbReference>
<feature type="region of interest" description="Disordered" evidence="1">
    <location>
        <begin position="228"/>
        <end position="253"/>
    </location>
</feature>
<feature type="compositionally biased region" description="Polar residues" evidence="1">
    <location>
        <begin position="100"/>
        <end position="112"/>
    </location>
</feature>
<evidence type="ECO:0000256" key="2">
    <source>
        <dbReference type="SAM" id="Phobius"/>
    </source>
</evidence>
<reference evidence="5" key="1">
    <citation type="journal article" date="2019" name="Int. J. Syst. Evol. Microbiol.">
        <title>The Global Catalogue of Microorganisms (GCM) 10K type strain sequencing project: providing services to taxonomists for standard genome sequencing and annotation.</title>
        <authorList>
            <consortium name="The Broad Institute Genomics Platform"/>
            <consortium name="The Broad Institute Genome Sequencing Center for Infectious Disease"/>
            <person name="Wu L."/>
            <person name="Ma J."/>
        </authorList>
    </citation>
    <scope>NUCLEOTIDE SEQUENCE [LARGE SCALE GENOMIC DNA]</scope>
    <source>
        <strain evidence="5">JCM 17137</strain>
    </source>
</reference>
<protein>
    <recommendedName>
        <fullName evidence="3">Cytoskeleton protein RodZ-like C-terminal domain-containing protein</fullName>
    </recommendedName>
</protein>
<evidence type="ECO:0000313" key="4">
    <source>
        <dbReference type="EMBL" id="GAA3758676.1"/>
    </source>
</evidence>
<accession>A0ABP7G7V9</accession>
<feature type="compositionally biased region" description="Low complexity" evidence="1">
    <location>
        <begin position="338"/>
        <end position="368"/>
    </location>
</feature>
<keyword evidence="2" id="KW-0472">Membrane</keyword>
<dbReference type="InterPro" id="IPR050400">
    <property type="entry name" value="Bact_Cytoskel_RodZ"/>
</dbReference>
<feature type="compositionally biased region" description="Low complexity" evidence="1">
    <location>
        <begin position="242"/>
        <end position="252"/>
    </location>
</feature>
<keyword evidence="5" id="KW-1185">Reference proteome</keyword>
<dbReference type="PANTHER" id="PTHR34475:SF1">
    <property type="entry name" value="CYTOSKELETON PROTEIN RODZ"/>
    <property type="match status" value="1"/>
</dbReference>
<keyword evidence="2" id="KW-0812">Transmembrane</keyword>
<keyword evidence="2" id="KW-1133">Transmembrane helix</keyword>
<feature type="region of interest" description="Disordered" evidence="1">
    <location>
        <begin position="338"/>
        <end position="398"/>
    </location>
</feature>
<evidence type="ECO:0000256" key="1">
    <source>
        <dbReference type="SAM" id="MobiDB-lite"/>
    </source>
</evidence>
<dbReference type="Proteomes" id="UP001500908">
    <property type="component" value="Unassembled WGS sequence"/>
</dbReference>
<feature type="domain" description="Cytoskeleton protein RodZ-like C-terminal" evidence="3">
    <location>
        <begin position="259"/>
        <end position="328"/>
    </location>
</feature>
<sequence length="398" mass="42482">MTTIGETIADSRERAGWTVAELSQRTRIREHVIRAIECDDFDQCRGDFYARGHIRCLCATLDIDPLPLIERFDAEHAQAAPPHPLSELPVRSKRDRANRTRSQTTARSNRSARSAPGQSRGAGRSQRANRPEQPQPPEQSQRSDTAESTQQPPPVNRTKRAKPTKSPQHEAKRRRRWPLVVAALAGVVLLGAAMAWPRGGELLRVAAAEAANSLVGLTERDVVDNVDNVAVPAPSPQPEPTPSTTAGPSAPAEDVRLRVSALRRTWISVHDADNAKLFTGVLDQGMTHDYTAAERLRVHLADAGSVRMTVNGTDVGSPGAEGEVLQLTLDAAAPQGELAKAAEAAPERAAAPRGATPAATTAPIVAASPQPPHASERPQQLREASAPVDGDTSGATVP</sequence>
<comment type="caution">
    <text evidence="4">The sequence shown here is derived from an EMBL/GenBank/DDBJ whole genome shotgun (WGS) entry which is preliminary data.</text>
</comment>